<organism evidence="10 11">
    <name type="scientific">Streptomyces celluloflavus</name>
    <dbReference type="NCBI Taxonomy" id="58344"/>
    <lineage>
        <taxon>Bacteria</taxon>
        <taxon>Bacillati</taxon>
        <taxon>Actinomycetota</taxon>
        <taxon>Actinomycetes</taxon>
        <taxon>Kitasatosporales</taxon>
        <taxon>Streptomycetaceae</taxon>
        <taxon>Streptomyces</taxon>
    </lineage>
</organism>
<feature type="region of interest" description="Disordered" evidence="7">
    <location>
        <begin position="1"/>
        <end position="31"/>
    </location>
</feature>
<protein>
    <recommendedName>
        <fullName evidence="9">Amino acid permease/ SLC12A domain-containing protein</fullName>
    </recommendedName>
</protein>
<dbReference type="InterPro" id="IPR004841">
    <property type="entry name" value="AA-permease/SLC12A_dom"/>
</dbReference>
<comment type="subcellular location">
    <subcellularLocation>
        <location evidence="1">Membrane</location>
        <topology evidence="1">Multi-pass membrane protein</topology>
    </subcellularLocation>
</comment>
<dbReference type="PANTHER" id="PTHR43495">
    <property type="entry name" value="GABA PERMEASE"/>
    <property type="match status" value="1"/>
</dbReference>
<evidence type="ECO:0000256" key="1">
    <source>
        <dbReference type="ARBA" id="ARBA00004141"/>
    </source>
</evidence>
<evidence type="ECO:0000256" key="5">
    <source>
        <dbReference type="ARBA" id="ARBA00022989"/>
    </source>
</evidence>
<feature type="transmembrane region" description="Helical" evidence="8">
    <location>
        <begin position="116"/>
        <end position="135"/>
    </location>
</feature>
<evidence type="ECO:0000256" key="3">
    <source>
        <dbReference type="ARBA" id="ARBA00022692"/>
    </source>
</evidence>
<evidence type="ECO:0000256" key="8">
    <source>
        <dbReference type="SAM" id="Phobius"/>
    </source>
</evidence>
<feature type="transmembrane region" description="Helical" evidence="8">
    <location>
        <begin position="156"/>
        <end position="179"/>
    </location>
</feature>
<dbReference type="PANTHER" id="PTHR43495:SF5">
    <property type="entry name" value="GAMMA-AMINOBUTYRIC ACID PERMEASE"/>
    <property type="match status" value="1"/>
</dbReference>
<evidence type="ECO:0000256" key="4">
    <source>
        <dbReference type="ARBA" id="ARBA00022970"/>
    </source>
</evidence>
<feature type="transmembrane region" description="Helical" evidence="8">
    <location>
        <begin position="185"/>
        <end position="202"/>
    </location>
</feature>
<keyword evidence="2" id="KW-0813">Transport</keyword>
<feature type="region of interest" description="Disordered" evidence="7">
    <location>
        <begin position="43"/>
        <end position="84"/>
    </location>
</feature>
<gene>
    <name evidence="10" type="ORF">ACH4GP_04910</name>
</gene>
<comment type="caution">
    <text evidence="10">The sequence shown here is derived from an EMBL/GenBank/DDBJ whole genome shotgun (WGS) entry which is preliminary data.</text>
</comment>
<proteinExistence type="predicted"/>
<keyword evidence="5 8" id="KW-1133">Transmembrane helix</keyword>
<dbReference type="Pfam" id="PF00324">
    <property type="entry name" value="AA_permease"/>
    <property type="match status" value="1"/>
</dbReference>
<dbReference type="RefSeq" id="WP_397671316.1">
    <property type="nucleotide sequence ID" value="NZ_JBIRGH010000002.1"/>
</dbReference>
<evidence type="ECO:0000256" key="6">
    <source>
        <dbReference type="ARBA" id="ARBA00023136"/>
    </source>
</evidence>
<evidence type="ECO:0000259" key="9">
    <source>
        <dbReference type="Pfam" id="PF00324"/>
    </source>
</evidence>
<dbReference type="EMBL" id="JBIRGH010000002">
    <property type="protein sequence ID" value="MFH8583727.1"/>
    <property type="molecule type" value="Genomic_DNA"/>
</dbReference>
<keyword evidence="3 8" id="KW-0812">Transmembrane</keyword>
<evidence type="ECO:0000256" key="2">
    <source>
        <dbReference type="ARBA" id="ARBA00022448"/>
    </source>
</evidence>
<keyword evidence="6 8" id="KW-0472">Membrane</keyword>
<keyword evidence="11" id="KW-1185">Reference proteome</keyword>
<evidence type="ECO:0000313" key="11">
    <source>
        <dbReference type="Proteomes" id="UP001610990"/>
    </source>
</evidence>
<keyword evidence="4" id="KW-0029">Amino-acid transport</keyword>
<dbReference type="Proteomes" id="UP001610990">
    <property type="component" value="Unassembled WGS sequence"/>
</dbReference>
<feature type="domain" description="Amino acid permease/ SLC12A" evidence="9">
    <location>
        <begin position="81"/>
        <end position="196"/>
    </location>
</feature>
<evidence type="ECO:0000256" key="7">
    <source>
        <dbReference type="SAM" id="MobiDB-lite"/>
    </source>
</evidence>
<evidence type="ECO:0000313" key="10">
    <source>
        <dbReference type="EMBL" id="MFH8583727.1"/>
    </source>
</evidence>
<accession>A0ABW7R6R7</accession>
<sequence>MRTAAVTGRRSRAGPPHRCNTAATAPHDWPVGVGPHEYRNVAAHPPGLRGTVRSGHGVRRSPAGAHTAPYAADRAGRGHPRVSRGGVPRRALLAGTSAGYLSVIAAWASPDVVFEFLINSYGAIALFVYLAIAVAQVRMRRKLERTAPERLTLKIWLFPWLSWVTIALMGTVTGAMAFLPGSRPQFWLGLLTVAVVLTAYEIRRRGAPLDAG</sequence>
<reference evidence="10 11" key="1">
    <citation type="submission" date="2024-10" db="EMBL/GenBank/DDBJ databases">
        <title>The Natural Products Discovery Center: Release of the First 8490 Sequenced Strains for Exploring Actinobacteria Biosynthetic Diversity.</title>
        <authorList>
            <person name="Kalkreuter E."/>
            <person name="Kautsar S.A."/>
            <person name="Yang D."/>
            <person name="Bader C.D."/>
            <person name="Teijaro C.N."/>
            <person name="Fluegel L."/>
            <person name="Davis C.M."/>
            <person name="Simpson J.R."/>
            <person name="Lauterbach L."/>
            <person name="Steele A.D."/>
            <person name="Gui C."/>
            <person name="Meng S."/>
            <person name="Li G."/>
            <person name="Viehrig K."/>
            <person name="Ye F."/>
            <person name="Su P."/>
            <person name="Kiefer A.F."/>
            <person name="Nichols A."/>
            <person name="Cepeda A.J."/>
            <person name="Yan W."/>
            <person name="Fan B."/>
            <person name="Jiang Y."/>
            <person name="Adhikari A."/>
            <person name="Zheng C.-J."/>
            <person name="Schuster L."/>
            <person name="Cowan T.M."/>
            <person name="Smanski M.J."/>
            <person name="Chevrette M.G."/>
            <person name="De Carvalho L.P.S."/>
            <person name="Shen B."/>
        </authorList>
    </citation>
    <scope>NUCLEOTIDE SEQUENCE [LARGE SCALE GENOMIC DNA]</scope>
    <source>
        <strain evidence="10 11">NPDC018013</strain>
    </source>
</reference>
<feature type="transmembrane region" description="Helical" evidence="8">
    <location>
        <begin position="91"/>
        <end position="110"/>
    </location>
</feature>
<name>A0ABW7R6R7_9ACTN</name>
<dbReference type="Gene3D" id="1.20.1740.10">
    <property type="entry name" value="Amino acid/polyamine transporter I"/>
    <property type="match status" value="1"/>
</dbReference>